<sequence>MQHYGYNKFAVVGHFQKSHAPVPSRVDLSVMIKTNTWLKEKAQEKLERPAKIENAINPSKSTPNKKSTVHREQKTARLMSILQFLSPCSLKLFKFSRKSANFSIVDLTGRKNSSKFSPKLCKFSSPYHEKISSPSPSSFFRRPSAHSSRHSV</sequence>
<feature type="compositionally biased region" description="Low complexity" evidence="1">
    <location>
        <begin position="132"/>
        <end position="142"/>
    </location>
</feature>
<feature type="region of interest" description="Disordered" evidence="1">
    <location>
        <begin position="50"/>
        <end position="72"/>
    </location>
</feature>
<feature type="compositionally biased region" description="Basic residues" evidence="1">
    <location>
        <begin position="143"/>
        <end position="152"/>
    </location>
</feature>
<dbReference type="AlphaFoldDB" id="A0A915L4U8"/>
<keyword evidence="2" id="KW-1185">Reference proteome</keyword>
<dbReference type="WBParaSite" id="nRc.2.0.1.t46084-RA">
    <property type="protein sequence ID" value="nRc.2.0.1.t46084-RA"/>
    <property type="gene ID" value="nRc.2.0.1.g46084"/>
</dbReference>
<feature type="compositionally biased region" description="Polar residues" evidence="1">
    <location>
        <begin position="56"/>
        <end position="66"/>
    </location>
</feature>
<feature type="region of interest" description="Disordered" evidence="1">
    <location>
        <begin position="125"/>
        <end position="152"/>
    </location>
</feature>
<accession>A0A915L4U8</accession>
<evidence type="ECO:0000313" key="3">
    <source>
        <dbReference type="WBParaSite" id="nRc.2.0.1.t46084-RA"/>
    </source>
</evidence>
<proteinExistence type="predicted"/>
<dbReference type="Proteomes" id="UP000887565">
    <property type="component" value="Unplaced"/>
</dbReference>
<name>A0A915L4U8_ROMCU</name>
<evidence type="ECO:0000313" key="2">
    <source>
        <dbReference type="Proteomes" id="UP000887565"/>
    </source>
</evidence>
<protein>
    <submittedName>
        <fullName evidence="3">Uncharacterized protein</fullName>
    </submittedName>
</protein>
<evidence type="ECO:0000256" key="1">
    <source>
        <dbReference type="SAM" id="MobiDB-lite"/>
    </source>
</evidence>
<organism evidence="2 3">
    <name type="scientific">Romanomermis culicivorax</name>
    <name type="common">Nematode worm</name>
    <dbReference type="NCBI Taxonomy" id="13658"/>
    <lineage>
        <taxon>Eukaryota</taxon>
        <taxon>Metazoa</taxon>
        <taxon>Ecdysozoa</taxon>
        <taxon>Nematoda</taxon>
        <taxon>Enoplea</taxon>
        <taxon>Dorylaimia</taxon>
        <taxon>Mermithida</taxon>
        <taxon>Mermithoidea</taxon>
        <taxon>Mermithidae</taxon>
        <taxon>Romanomermis</taxon>
    </lineage>
</organism>
<reference evidence="3" key="1">
    <citation type="submission" date="2022-11" db="UniProtKB">
        <authorList>
            <consortium name="WormBaseParasite"/>
        </authorList>
    </citation>
    <scope>IDENTIFICATION</scope>
</reference>